<evidence type="ECO:0000256" key="9">
    <source>
        <dbReference type="ARBA" id="ARBA00022857"/>
    </source>
</evidence>
<dbReference type="Pfam" id="PF00106">
    <property type="entry name" value="adh_short"/>
    <property type="match status" value="1"/>
</dbReference>
<dbReference type="Pfam" id="PF18325">
    <property type="entry name" value="Fas_alpha_ACP"/>
    <property type="match status" value="1"/>
</dbReference>
<dbReference type="GO" id="GO:0004315">
    <property type="term" value="F:3-oxoacyl-[acyl-carrier-protein] synthase activity"/>
    <property type="evidence" value="ECO:0007669"/>
    <property type="project" value="UniProtKB-EC"/>
</dbReference>
<evidence type="ECO:0000256" key="16">
    <source>
        <dbReference type="SAM" id="MobiDB-lite"/>
    </source>
</evidence>
<keyword evidence="19" id="KW-1185">Reference proteome</keyword>
<dbReference type="InterPro" id="IPR036291">
    <property type="entry name" value="NAD(P)-bd_dom_sf"/>
</dbReference>
<comment type="caution">
    <text evidence="18">The sequence shown here is derived from an EMBL/GenBank/DDBJ whole genome shotgun (WGS) entry which is preliminary data.</text>
</comment>
<dbReference type="InterPro" id="IPR016039">
    <property type="entry name" value="Thiolase-like"/>
</dbReference>
<feature type="active site" description="For beta-ketoacyl synthase activity" evidence="14">
    <location>
        <position position="1183"/>
    </location>
</feature>
<dbReference type="InterPro" id="IPR016035">
    <property type="entry name" value="Acyl_Trfase/lysoPLipase"/>
</dbReference>
<reference evidence="18" key="1">
    <citation type="journal article" date="2023" name="Mol. Phylogenet. Evol.">
        <title>Genome-scale phylogeny and comparative genomics of the fungal order Sordariales.</title>
        <authorList>
            <person name="Hensen N."/>
            <person name="Bonometti L."/>
            <person name="Westerberg I."/>
            <person name="Brannstrom I.O."/>
            <person name="Guillou S."/>
            <person name="Cros-Aarteil S."/>
            <person name="Calhoun S."/>
            <person name="Haridas S."/>
            <person name="Kuo A."/>
            <person name="Mondo S."/>
            <person name="Pangilinan J."/>
            <person name="Riley R."/>
            <person name="LaButti K."/>
            <person name="Andreopoulos B."/>
            <person name="Lipzen A."/>
            <person name="Chen C."/>
            <person name="Yan M."/>
            <person name="Daum C."/>
            <person name="Ng V."/>
            <person name="Clum A."/>
            <person name="Steindorff A."/>
            <person name="Ohm R.A."/>
            <person name="Martin F."/>
            <person name="Silar P."/>
            <person name="Natvig D.O."/>
            <person name="Lalanne C."/>
            <person name="Gautier V."/>
            <person name="Ament-Velasquez S.L."/>
            <person name="Kruys A."/>
            <person name="Hutchinson M.I."/>
            <person name="Powell A.J."/>
            <person name="Barry K."/>
            <person name="Miller A.N."/>
            <person name="Grigoriev I.V."/>
            <person name="Debuchy R."/>
            <person name="Gladieux P."/>
            <person name="Hiltunen Thoren M."/>
            <person name="Johannesson H."/>
        </authorList>
    </citation>
    <scope>NUCLEOTIDE SEQUENCE</scope>
    <source>
        <strain evidence="18">CBS 103.79</strain>
    </source>
</reference>
<dbReference type="InterPro" id="IPR018201">
    <property type="entry name" value="Ketoacyl_synth_AS"/>
</dbReference>
<evidence type="ECO:0000256" key="1">
    <source>
        <dbReference type="ARBA" id="ARBA00007485"/>
    </source>
</evidence>
<evidence type="ECO:0000259" key="17">
    <source>
        <dbReference type="PROSITE" id="PS52004"/>
    </source>
</evidence>
<feature type="region of interest" description="Disordered" evidence="16">
    <location>
        <begin position="487"/>
        <end position="511"/>
    </location>
</feature>
<keyword evidence="9" id="KW-0521">NADP</keyword>
<keyword evidence="6" id="KW-0597">Phosphoprotein</keyword>
<evidence type="ECO:0000256" key="8">
    <source>
        <dbReference type="ARBA" id="ARBA00022832"/>
    </source>
</evidence>
<dbReference type="Proteomes" id="UP001303889">
    <property type="component" value="Unassembled WGS sequence"/>
</dbReference>
<evidence type="ECO:0000256" key="3">
    <source>
        <dbReference type="ARBA" id="ARBA00013191"/>
    </source>
</evidence>
<feature type="domain" description="Ketosynthase family 3 (KS3)" evidence="17">
    <location>
        <begin position="996"/>
        <end position="1504"/>
    </location>
</feature>
<dbReference type="FunFam" id="3.90.25.70:FF:000001">
    <property type="entry name" value="Fatty acid synthase subunit alpha"/>
    <property type="match status" value="1"/>
</dbReference>
<dbReference type="InterPro" id="IPR050830">
    <property type="entry name" value="Fungal_FAS"/>
</dbReference>
<keyword evidence="10" id="KW-0560">Oxidoreductase</keyword>
<dbReference type="InterPro" id="IPR026025">
    <property type="entry name" value="FAS_alpha_yeast"/>
</dbReference>
<dbReference type="InterPro" id="IPR040899">
    <property type="entry name" value="Fas_alpha_ACP"/>
</dbReference>
<keyword evidence="11" id="KW-0443">Lipid metabolism</keyword>
<keyword evidence="5 13" id="KW-0596">Phosphopantetheine</keyword>
<feature type="compositionally biased region" description="Low complexity" evidence="16">
    <location>
        <begin position="491"/>
        <end position="503"/>
    </location>
</feature>
<dbReference type="GO" id="GO:0042759">
    <property type="term" value="P:long-chain fatty acid biosynthetic process"/>
    <property type="evidence" value="ECO:0007669"/>
    <property type="project" value="UniProtKB-UniRule"/>
</dbReference>
<dbReference type="GO" id="GO:0005835">
    <property type="term" value="C:fatty acid synthase complex"/>
    <property type="evidence" value="ECO:0007669"/>
    <property type="project" value="InterPro"/>
</dbReference>
<dbReference type="CDD" id="cd00828">
    <property type="entry name" value="elong_cond_enzymes"/>
    <property type="match status" value="1"/>
</dbReference>
<dbReference type="InterPro" id="IPR002347">
    <property type="entry name" value="SDR_fam"/>
</dbReference>
<evidence type="ECO:0000313" key="19">
    <source>
        <dbReference type="Proteomes" id="UP001303889"/>
    </source>
</evidence>
<evidence type="ECO:0000256" key="10">
    <source>
        <dbReference type="ARBA" id="ARBA00023002"/>
    </source>
</evidence>
<proteinExistence type="inferred from homology"/>
<comment type="similarity">
    <text evidence="1 13">Belongs to the thiolase-like superfamily. Fungal fatty acid synthetase subunit alpha family.</text>
</comment>
<gene>
    <name evidence="18" type="ORF">C8A05DRAFT_34507</name>
</gene>
<reference evidence="18" key="2">
    <citation type="submission" date="2023-05" db="EMBL/GenBank/DDBJ databases">
        <authorList>
            <consortium name="Lawrence Berkeley National Laboratory"/>
            <person name="Steindorff A."/>
            <person name="Hensen N."/>
            <person name="Bonometti L."/>
            <person name="Westerberg I."/>
            <person name="Brannstrom I.O."/>
            <person name="Guillou S."/>
            <person name="Cros-Aarteil S."/>
            <person name="Calhoun S."/>
            <person name="Haridas S."/>
            <person name="Kuo A."/>
            <person name="Mondo S."/>
            <person name="Pangilinan J."/>
            <person name="Riley R."/>
            <person name="Labutti K."/>
            <person name="Andreopoulos B."/>
            <person name="Lipzen A."/>
            <person name="Chen C."/>
            <person name="Yanf M."/>
            <person name="Daum C."/>
            <person name="Ng V."/>
            <person name="Clum A."/>
            <person name="Ohm R."/>
            <person name="Martin F."/>
            <person name="Silar P."/>
            <person name="Natvig D."/>
            <person name="Lalanne C."/>
            <person name="Gautier V."/>
            <person name="Ament-Velasquez S.L."/>
            <person name="Kruys A."/>
            <person name="Hutchinson M.I."/>
            <person name="Powell A.J."/>
            <person name="Barry K."/>
            <person name="Miller A.N."/>
            <person name="Grigoriev I.V."/>
            <person name="Debuchy R."/>
            <person name="Gladieux P."/>
            <person name="Thoren M.H."/>
            <person name="Johannesson H."/>
        </authorList>
    </citation>
    <scope>NUCLEOTIDE SEQUENCE</scope>
    <source>
        <strain evidence="18">CBS 103.79</strain>
    </source>
</reference>
<keyword evidence="7 13" id="KW-0808">Transferase</keyword>
<dbReference type="SUPFAM" id="SSF52151">
    <property type="entry name" value="FabD/lysophospholipase-like"/>
    <property type="match status" value="1"/>
</dbReference>
<protein>
    <recommendedName>
        <fullName evidence="4">Fatty acid synthase subunit alpha</fullName>
        <ecNumber evidence="2">1.1.1.100</ecNumber>
        <ecNumber evidence="3">2.3.1.41</ecNumber>
    </recommendedName>
</protein>
<dbReference type="PANTHER" id="PTHR10982">
    <property type="entry name" value="MALONYL COA-ACYL CARRIER PROTEIN TRANSACYLASE"/>
    <property type="match status" value="1"/>
</dbReference>
<dbReference type="PROSITE" id="PS52004">
    <property type="entry name" value="KS3_2"/>
    <property type="match status" value="1"/>
</dbReference>
<feature type="region of interest" description="Disordered" evidence="16">
    <location>
        <begin position="119"/>
        <end position="142"/>
    </location>
</feature>
<evidence type="ECO:0000313" key="18">
    <source>
        <dbReference type="EMBL" id="KAK3901810.1"/>
    </source>
</evidence>
<evidence type="ECO:0000256" key="13">
    <source>
        <dbReference type="PIRNR" id="PIRNR000454"/>
    </source>
</evidence>
<name>A0AAN6MJ18_9PEZI</name>
<dbReference type="EMBL" id="MU855554">
    <property type="protein sequence ID" value="KAK3901810.1"/>
    <property type="molecule type" value="Genomic_DNA"/>
</dbReference>
<organism evidence="18 19">
    <name type="scientific">Staphylotrichum tortipilum</name>
    <dbReference type="NCBI Taxonomy" id="2831512"/>
    <lineage>
        <taxon>Eukaryota</taxon>
        <taxon>Fungi</taxon>
        <taxon>Dikarya</taxon>
        <taxon>Ascomycota</taxon>
        <taxon>Pezizomycotina</taxon>
        <taxon>Sordariomycetes</taxon>
        <taxon>Sordariomycetidae</taxon>
        <taxon>Sordariales</taxon>
        <taxon>Chaetomiaceae</taxon>
        <taxon>Staphylotrichum</taxon>
    </lineage>
</organism>
<evidence type="ECO:0000256" key="2">
    <source>
        <dbReference type="ARBA" id="ARBA00012948"/>
    </source>
</evidence>
<dbReference type="Gene3D" id="3.30.70.2490">
    <property type="match status" value="1"/>
</dbReference>
<dbReference type="GO" id="GO:0008897">
    <property type="term" value="F:holo-[acyl-carrier-protein] synthase activity"/>
    <property type="evidence" value="ECO:0007669"/>
    <property type="project" value="InterPro"/>
</dbReference>
<dbReference type="InterPro" id="IPR041550">
    <property type="entry name" value="FASI_helical"/>
</dbReference>
<dbReference type="GO" id="GO:0004316">
    <property type="term" value="F:3-oxoacyl-[acyl-carrier-protein] reductase (NADPH) activity"/>
    <property type="evidence" value="ECO:0007669"/>
    <property type="project" value="UniProtKB-EC"/>
</dbReference>
<dbReference type="GO" id="GO:0044550">
    <property type="term" value="P:secondary metabolite biosynthetic process"/>
    <property type="evidence" value="ECO:0007669"/>
    <property type="project" value="UniProtKB-ARBA"/>
</dbReference>
<feature type="region of interest" description="Disordered" evidence="16">
    <location>
        <begin position="1312"/>
        <end position="1335"/>
    </location>
</feature>
<keyword evidence="11" id="KW-0444">Lipid biosynthesis</keyword>
<feature type="modified residue" description="O-(pantetheine 4'-phosphoryl)serine" evidence="15">
    <location>
        <position position="182"/>
    </location>
</feature>
<dbReference type="SUPFAM" id="SSF51735">
    <property type="entry name" value="NAD(P)-binding Rossmann-fold domains"/>
    <property type="match status" value="1"/>
</dbReference>
<dbReference type="InterPro" id="IPR047224">
    <property type="entry name" value="FAS_alpha_su_C"/>
</dbReference>
<evidence type="ECO:0000256" key="15">
    <source>
        <dbReference type="PIRSR" id="PIRSR000454-4"/>
    </source>
</evidence>
<dbReference type="Pfam" id="PF18314">
    <property type="entry name" value="FAS_I_H"/>
    <property type="match status" value="1"/>
</dbReference>
<evidence type="ECO:0000256" key="7">
    <source>
        <dbReference type="ARBA" id="ARBA00022679"/>
    </source>
</evidence>
<dbReference type="Gene3D" id="6.10.250.1930">
    <property type="match status" value="1"/>
</dbReference>
<dbReference type="PROSITE" id="PS00606">
    <property type="entry name" value="KS3_1"/>
    <property type="match status" value="1"/>
</dbReference>
<dbReference type="SUPFAM" id="SSF53901">
    <property type="entry name" value="Thiolase-like"/>
    <property type="match status" value="2"/>
</dbReference>
<dbReference type="Pfam" id="PF00109">
    <property type="entry name" value="ketoacyl-synt"/>
    <property type="match status" value="1"/>
</dbReference>
<keyword evidence="8" id="KW-0276">Fatty acid metabolism</keyword>
<evidence type="ECO:0000256" key="14">
    <source>
        <dbReference type="PIRSR" id="PIRSR000454-1"/>
    </source>
</evidence>
<sequence length="1581" mass="170257">MIRHEMDEKQIAHQLLIELLVHQFAFPVKWTDTQDALLNGPDGVSRLVELGPSRVLANLAHKTLQRKLASGERPADASVEILASTTDTKALLFEYDPPELVEETPATAPSLPVVKESVAEPAPSLQAAPRLPSTPTARVPSVEDSPLSGIDVVHILVARKLKRSLAEVQTSKSIKDLCGGKSTLQNELVGELHNEFTSLPDRPEDVPLRDLSVTFDHDRGLGKTSASLVAKFVAAKMPAGFNSASIRSYLTDRWSLGPQRQTAVLLRAVAAEPPSRISSVDAAEQYWDHAVAGYGASCGINLQPRSHGSEDTGQASQLVDSSVVKQLTDSHKRMASKHYHALAEYLGEDALKLISDAEASSKLIAELQQQLDAWTSEFSTDFLAGIEPRFDANKARHFTSWWNHAREDVMRVYHSQPDPSVLTDPVAQAAFIHHVANRADPALLTLIQTLARQHTPATLPPISPALEQAVSSALTHPPFCRPHLPPTAPHTTITPSGTITTTSLPRPGTLAPNNPAAYPSYLAHLLTLNPPIPPIRIQSLTPPTTNHSHLFLSTLTTLLTAGLSFADKKILLTGAGPNSIGSELLRLLLAGGAHVIATTSRAPSAAAGYFRALYREHAGKGAKLSVVPFNQASAQDCEKLVEYVLAEGGVDAVVPFAAVSQEGVEVDGIGAASEVALRVMMVNVIRLVGAVVRGKRARGQGGVTQVVVPLSPNHGVFGGDGMYPEAKRGLESLLRRVRSEKWGEEMAVCGVEIGWTRETGLMEGNDVVAAAVEREGVLTFSAREMAANIAVVMADEFVEVCEDGPVHADFGGGLRGLENCHEVLARARKEVNLVADIARAIKAEDDRELALLGRAQPPSPVKPLKKRVSLKLGFPPLPQPDADHIIGHFVDPARTVVVVGFSELGPWGSARLRWEMESAGRLSPAGYVEMAWMMGLIKHFDGPHKDNHYVGWVDAKTGDPVEDGEMERKYGEHIKSHSGIRFIEPQAADGYNPSKKEFLQEVAVEDDLPPFETTHAAADAFRLKHGDKVFITRVEGSDNFRVQIKRGATIHVPKASPFPWGSVAGLMPTGFEPSRYGIPQDIIQQVDPVTLYTLCCVAEAFYTAGIPDPMEVFQHIHLSELGNFIGSSMGGALKTRHLYRDAYLDQEIQADTLQDTYLNTTPAWVNMLLLGAAGPIKTPVGACATGLESIDSAMESMLSGKTKMCLVGGYDDFREEESLGFAKMKATVDVAAELARGRIPSEMSRPTASSRAGFVESHGGGVQLLCRGDIALEMGLPIHAVLAGSAMAADKIGRSVPAPGQGILTFARDTDPLRHTPLCTPPPPTHDSLSSDESDYLLTTTPPAARSPPWTPLSVHPAPSRPVPHTLSSSLAAYGLTINDLTFASLHGTSTKANDLNEASVLHTQLTHLGRTPGHPVWAICQKSVTGHPKAPAAAWMLNGCLQVLATGLVPGNRNADDVDGALRKFSHLCYPTETVRLGGEGPNAFLLTSFGFGQKSGQVVGVAARYFFRGLEAGRVKGYRERAGRRQRRAEREFVKAVMEGRVVKVKGKPQWEEGGEVGVYLEGAARVGWDGGRGEYRFE</sequence>
<dbReference type="Gene3D" id="3.40.47.10">
    <property type="match status" value="1"/>
</dbReference>
<evidence type="ECO:0000256" key="12">
    <source>
        <dbReference type="ARBA" id="ARBA00048508"/>
    </source>
</evidence>
<dbReference type="InterPro" id="IPR014031">
    <property type="entry name" value="Ketoacyl_synth_C"/>
</dbReference>
<dbReference type="InterPro" id="IPR014030">
    <property type="entry name" value="Ketoacyl_synth_N"/>
</dbReference>
<keyword evidence="11" id="KW-0275">Fatty acid biosynthesis</keyword>
<evidence type="ECO:0000256" key="11">
    <source>
        <dbReference type="ARBA" id="ARBA00023160"/>
    </source>
</evidence>
<dbReference type="EC" id="2.3.1.41" evidence="3"/>
<dbReference type="GO" id="GO:0004312">
    <property type="term" value="F:fatty acid synthase activity"/>
    <property type="evidence" value="ECO:0007669"/>
    <property type="project" value="InterPro"/>
</dbReference>
<accession>A0AAN6MJ18</accession>
<dbReference type="FunFam" id="3.30.70.2490:FF:000001">
    <property type="entry name" value="Fatty acid synthase subunit alpha"/>
    <property type="match status" value="1"/>
</dbReference>
<evidence type="ECO:0000256" key="5">
    <source>
        <dbReference type="ARBA" id="ARBA00022450"/>
    </source>
</evidence>
<dbReference type="PIRSF" id="PIRSF000454">
    <property type="entry name" value="FAS_yeast_alpha"/>
    <property type="match status" value="1"/>
</dbReference>
<dbReference type="EC" id="1.1.1.100" evidence="2"/>
<dbReference type="Pfam" id="PF02801">
    <property type="entry name" value="Ketoacyl-synt_C"/>
    <property type="match status" value="1"/>
</dbReference>
<dbReference type="Gene3D" id="3.40.50.720">
    <property type="entry name" value="NAD(P)-binding Rossmann-like Domain"/>
    <property type="match status" value="2"/>
</dbReference>
<evidence type="ECO:0000256" key="6">
    <source>
        <dbReference type="ARBA" id="ARBA00022553"/>
    </source>
</evidence>
<dbReference type="PANTHER" id="PTHR10982:SF21">
    <property type="entry name" value="FATTY ACID SYNTHASE SUBUNIT BETA"/>
    <property type="match status" value="1"/>
</dbReference>
<dbReference type="Gene3D" id="3.90.25.70">
    <property type="match status" value="1"/>
</dbReference>
<comment type="catalytic activity">
    <reaction evidence="12">
        <text>a (3R)-hydroxyacyl-[ACP] + NADP(+) = a 3-oxoacyl-[ACP] + NADPH + H(+)</text>
        <dbReference type="Rhea" id="RHEA:17397"/>
        <dbReference type="Rhea" id="RHEA-COMP:9916"/>
        <dbReference type="Rhea" id="RHEA-COMP:9945"/>
        <dbReference type="ChEBI" id="CHEBI:15378"/>
        <dbReference type="ChEBI" id="CHEBI:57783"/>
        <dbReference type="ChEBI" id="CHEBI:58349"/>
        <dbReference type="ChEBI" id="CHEBI:78776"/>
        <dbReference type="ChEBI" id="CHEBI:78827"/>
        <dbReference type="EC" id="1.1.1.100"/>
    </reaction>
</comment>
<dbReference type="InterPro" id="IPR020841">
    <property type="entry name" value="PKS_Beta-ketoAc_synthase_dom"/>
</dbReference>
<evidence type="ECO:0000256" key="4">
    <source>
        <dbReference type="ARBA" id="ARBA00014008"/>
    </source>
</evidence>